<dbReference type="InterPro" id="IPR050624">
    <property type="entry name" value="HTH-type_Tx_Regulator"/>
</dbReference>
<dbReference type="PANTHER" id="PTHR43479">
    <property type="entry name" value="ACREF/ENVCD OPERON REPRESSOR-RELATED"/>
    <property type="match status" value="1"/>
</dbReference>
<sequence length="193" mass="21315">MTDARIVRTRAALHAAILELAAQKPVPDITVSELAQQAGINRVTFYKHYTSPADALGAAIERELADARQHFLAGHEGPTLNPGQGFREGVSLVLDHVERHRALYLLAINTPQDGSVPNSLANHFTKSMQEYLALRVKLSPPIPELDEQMVAGYYGYAMVGAIKGWLLKGNASREEFAQVLVSLIPTWWFINED</sequence>
<dbReference type="PROSITE" id="PS50977">
    <property type="entry name" value="HTH_TETR_2"/>
    <property type="match status" value="1"/>
</dbReference>
<dbReference type="Pfam" id="PF14278">
    <property type="entry name" value="TetR_C_8"/>
    <property type="match status" value="1"/>
</dbReference>
<name>A0A6G8FL88_9MICO</name>
<gene>
    <name evidence="4" type="ORF">G7067_13500</name>
</gene>
<keyword evidence="5" id="KW-1185">Reference proteome</keyword>
<dbReference type="Gene3D" id="1.10.357.10">
    <property type="entry name" value="Tetracycline Repressor, domain 2"/>
    <property type="match status" value="1"/>
</dbReference>
<dbReference type="Proteomes" id="UP000501387">
    <property type="component" value="Chromosome"/>
</dbReference>
<feature type="domain" description="HTH tetR-type" evidence="3">
    <location>
        <begin position="7"/>
        <end position="67"/>
    </location>
</feature>
<feature type="DNA-binding region" description="H-T-H motif" evidence="2">
    <location>
        <begin position="30"/>
        <end position="49"/>
    </location>
</feature>
<evidence type="ECO:0000259" key="3">
    <source>
        <dbReference type="PROSITE" id="PS50977"/>
    </source>
</evidence>
<dbReference type="InterPro" id="IPR009057">
    <property type="entry name" value="Homeodomain-like_sf"/>
</dbReference>
<dbReference type="GO" id="GO:0003677">
    <property type="term" value="F:DNA binding"/>
    <property type="evidence" value="ECO:0007669"/>
    <property type="project" value="UniProtKB-UniRule"/>
</dbReference>
<dbReference type="InterPro" id="IPR001647">
    <property type="entry name" value="HTH_TetR"/>
</dbReference>
<evidence type="ECO:0000256" key="2">
    <source>
        <dbReference type="PROSITE-ProRule" id="PRU00335"/>
    </source>
</evidence>
<accession>A0A6G8FL88</accession>
<proteinExistence type="predicted"/>
<keyword evidence="1 2" id="KW-0238">DNA-binding</keyword>
<protein>
    <submittedName>
        <fullName evidence="4">TetR/AcrR family transcriptional regulator</fullName>
    </submittedName>
</protein>
<organism evidence="4 5">
    <name type="scientific">Leucobacter insecticola</name>
    <dbReference type="NCBI Taxonomy" id="2714934"/>
    <lineage>
        <taxon>Bacteria</taxon>
        <taxon>Bacillati</taxon>
        <taxon>Actinomycetota</taxon>
        <taxon>Actinomycetes</taxon>
        <taxon>Micrococcales</taxon>
        <taxon>Microbacteriaceae</taxon>
        <taxon>Leucobacter</taxon>
    </lineage>
</organism>
<dbReference type="EMBL" id="CP049934">
    <property type="protein sequence ID" value="QIM17196.1"/>
    <property type="molecule type" value="Genomic_DNA"/>
</dbReference>
<evidence type="ECO:0000256" key="1">
    <source>
        <dbReference type="ARBA" id="ARBA00023125"/>
    </source>
</evidence>
<dbReference type="PANTHER" id="PTHR43479:SF7">
    <property type="entry name" value="TETR-FAMILY TRANSCRIPTIONAL REGULATOR"/>
    <property type="match status" value="1"/>
</dbReference>
<dbReference type="InterPro" id="IPR039532">
    <property type="entry name" value="TetR_C_Firmicutes"/>
</dbReference>
<dbReference type="Pfam" id="PF00440">
    <property type="entry name" value="TetR_N"/>
    <property type="match status" value="1"/>
</dbReference>
<dbReference type="KEGG" id="lins:G7067_13500"/>
<dbReference type="RefSeq" id="WP_166325403.1">
    <property type="nucleotide sequence ID" value="NZ_CP049934.1"/>
</dbReference>
<evidence type="ECO:0000313" key="4">
    <source>
        <dbReference type="EMBL" id="QIM17196.1"/>
    </source>
</evidence>
<reference evidence="4 5" key="1">
    <citation type="submission" date="2020-03" db="EMBL/GenBank/DDBJ databases">
        <title>Leucobacter sp. nov., isolated from beetles.</title>
        <authorList>
            <person name="Hyun D.-W."/>
            <person name="Bae J.-W."/>
        </authorList>
    </citation>
    <scope>NUCLEOTIDE SEQUENCE [LARGE SCALE GENOMIC DNA]</scope>
    <source>
        <strain evidence="4 5">HDW9B</strain>
    </source>
</reference>
<evidence type="ECO:0000313" key="5">
    <source>
        <dbReference type="Proteomes" id="UP000501387"/>
    </source>
</evidence>
<dbReference type="SUPFAM" id="SSF46689">
    <property type="entry name" value="Homeodomain-like"/>
    <property type="match status" value="1"/>
</dbReference>
<dbReference type="AlphaFoldDB" id="A0A6G8FL88"/>